<comment type="caution">
    <text evidence="5">The sequence shown here is derived from an EMBL/GenBank/DDBJ whole genome shotgun (WGS) entry which is preliminary data.</text>
</comment>
<dbReference type="InterPro" id="IPR036424">
    <property type="entry name" value="UPP_synth-like_sf"/>
</dbReference>
<evidence type="ECO:0000256" key="1">
    <source>
        <dbReference type="ARBA" id="ARBA00005432"/>
    </source>
</evidence>
<keyword evidence="2 3" id="KW-0808">Transferase</keyword>
<protein>
    <recommendedName>
        <fullName evidence="3">Alkyl transferase</fullName>
        <ecNumber evidence="3">2.5.1.-</ecNumber>
    </recommendedName>
</protein>
<dbReference type="PANTHER" id="PTHR10291:SF43">
    <property type="entry name" value="DEHYDRODOLICHYL DIPHOSPHATE SYNTHASE COMPLEX SUBUNIT DHDDS"/>
    <property type="match status" value="1"/>
</dbReference>
<dbReference type="CDD" id="cd00475">
    <property type="entry name" value="Cis_IPPS"/>
    <property type="match status" value="1"/>
</dbReference>
<dbReference type="NCBIfam" id="TIGR00055">
    <property type="entry name" value="uppS"/>
    <property type="match status" value="1"/>
</dbReference>
<dbReference type="Gene3D" id="3.40.1180.10">
    <property type="entry name" value="Decaprenyl diphosphate synthase-like"/>
    <property type="match status" value="1"/>
</dbReference>
<dbReference type="AlphaFoldDB" id="A0AAD9UNS8"/>
<comment type="similarity">
    <text evidence="1 3">Belongs to the UPP synthase family.</text>
</comment>
<proteinExistence type="inferred from homology"/>
<dbReference type="RefSeq" id="XP_067803053.1">
    <property type="nucleotide sequence ID" value="XM_067947831.1"/>
</dbReference>
<feature type="chain" id="PRO_5042275282" description="Alkyl transferase" evidence="4">
    <location>
        <begin position="17"/>
        <end position="236"/>
    </location>
</feature>
<dbReference type="InterPro" id="IPR001441">
    <property type="entry name" value="UPP_synth-like"/>
</dbReference>
<evidence type="ECO:0000256" key="4">
    <source>
        <dbReference type="SAM" id="SignalP"/>
    </source>
</evidence>
<feature type="signal peptide" evidence="4">
    <location>
        <begin position="1"/>
        <end position="16"/>
    </location>
</feature>
<evidence type="ECO:0000313" key="6">
    <source>
        <dbReference type="Proteomes" id="UP001214638"/>
    </source>
</evidence>
<dbReference type="GO" id="GO:0005783">
    <property type="term" value="C:endoplasmic reticulum"/>
    <property type="evidence" value="ECO:0007669"/>
    <property type="project" value="TreeGrafter"/>
</dbReference>
<accession>A0AAD9UNS8</accession>
<dbReference type="GeneID" id="94337108"/>
<gene>
    <name evidence="5" type="ORF">BdWA1_002811</name>
</gene>
<dbReference type="EC" id="2.5.1.-" evidence="3"/>
<name>A0AAD9UNS8_9APIC</name>
<dbReference type="SUPFAM" id="SSF64005">
    <property type="entry name" value="Undecaprenyl diphosphate synthase"/>
    <property type="match status" value="1"/>
</dbReference>
<dbReference type="GO" id="GO:0045547">
    <property type="term" value="F:ditrans,polycis-polyprenyl diphosphate synthase [(2E,6E)-farnesyl diphosphate specific] activity"/>
    <property type="evidence" value="ECO:0007669"/>
    <property type="project" value="TreeGrafter"/>
</dbReference>
<dbReference type="GO" id="GO:0016094">
    <property type="term" value="P:polyprenol biosynthetic process"/>
    <property type="evidence" value="ECO:0007669"/>
    <property type="project" value="TreeGrafter"/>
</dbReference>
<dbReference type="EMBL" id="JALLKP010000003">
    <property type="protein sequence ID" value="KAK2196211.1"/>
    <property type="molecule type" value="Genomic_DNA"/>
</dbReference>
<reference evidence="5" key="1">
    <citation type="journal article" date="2023" name="Nat. Microbiol.">
        <title>Babesia duncani multi-omics identifies virulence factors and drug targets.</title>
        <authorList>
            <person name="Singh P."/>
            <person name="Lonardi S."/>
            <person name="Liang Q."/>
            <person name="Vydyam P."/>
            <person name="Khabirova E."/>
            <person name="Fang T."/>
            <person name="Gihaz S."/>
            <person name="Thekkiniath J."/>
            <person name="Munshi M."/>
            <person name="Abel S."/>
            <person name="Ciampossin L."/>
            <person name="Batugedara G."/>
            <person name="Gupta M."/>
            <person name="Lu X.M."/>
            <person name="Lenz T."/>
            <person name="Chakravarty S."/>
            <person name="Cornillot E."/>
            <person name="Hu Y."/>
            <person name="Ma W."/>
            <person name="Gonzalez L.M."/>
            <person name="Sanchez S."/>
            <person name="Estrada K."/>
            <person name="Sanchez-Flores A."/>
            <person name="Montero E."/>
            <person name="Harb O.S."/>
            <person name="Le Roch K.G."/>
            <person name="Mamoun C.B."/>
        </authorList>
    </citation>
    <scope>NUCLEOTIDE SEQUENCE</scope>
    <source>
        <strain evidence="5">WA1</strain>
    </source>
</reference>
<evidence type="ECO:0000313" key="5">
    <source>
        <dbReference type="EMBL" id="KAK2196211.1"/>
    </source>
</evidence>
<dbReference type="PANTHER" id="PTHR10291">
    <property type="entry name" value="DEHYDRODOLICHYL DIPHOSPHATE SYNTHASE FAMILY MEMBER"/>
    <property type="match status" value="1"/>
</dbReference>
<sequence>MALKTWELWILRLLRPFIWVNHVAFIMDGNRRFARIHNLRPVDGHKYGLINLIQIIDICKQLGISTITVFGFALLNFNRKHEEIEGLFTLCSDSINENGSLRNMANSLKCRIRFYGDFSFIGEDVLKQVLDLENYTRVFTSMTINICIAYGARNEIARALDKSLDSKTKGERIQRFEEQLVPKPNVLIRTSNVTRLSDFLIYQVSEWTSMYFVKEMWPELTIWRIVSILLHHTFFC</sequence>
<evidence type="ECO:0000256" key="3">
    <source>
        <dbReference type="RuleBase" id="RU363018"/>
    </source>
</evidence>
<organism evidence="5 6">
    <name type="scientific">Babesia duncani</name>
    <dbReference type="NCBI Taxonomy" id="323732"/>
    <lineage>
        <taxon>Eukaryota</taxon>
        <taxon>Sar</taxon>
        <taxon>Alveolata</taxon>
        <taxon>Apicomplexa</taxon>
        <taxon>Aconoidasida</taxon>
        <taxon>Piroplasmida</taxon>
        <taxon>Babesiidae</taxon>
        <taxon>Babesia</taxon>
    </lineage>
</organism>
<dbReference type="Proteomes" id="UP001214638">
    <property type="component" value="Unassembled WGS sequence"/>
</dbReference>
<keyword evidence="4" id="KW-0732">Signal</keyword>
<dbReference type="Pfam" id="PF01255">
    <property type="entry name" value="Prenyltransf"/>
    <property type="match status" value="1"/>
</dbReference>
<keyword evidence="6" id="KW-1185">Reference proteome</keyword>
<evidence type="ECO:0000256" key="2">
    <source>
        <dbReference type="ARBA" id="ARBA00022679"/>
    </source>
</evidence>
<dbReference type="KEGG" id="bdw:94337108"/>